<evidence type="ECO:0000313" key="2">
    <source>
        <dbReference type="EMBL" id="VEU34755.1"/>
    </source>
</evidence>
<feature type="region of interest" description="Disordered" evidence="1">
    <location>
        <begin position="576"/>
        <end position="611"/>
    </location>
</feature>
<feature type="compositionally biased region" description="Basic and acidic residues" evidence="1">
    <location>
        <begin position="182"/>
        <end position="191"/>
    </location>
</feature>
<dbReference type="Proteomes" id="UP000291116">
    <property type="component" value="Unassembled WGS sequence"/>
</dbReference>
<proteinExistence type="predicted"/>
<feature type="compositionally biased region" description="Pro residues" evidence="1">
    <location>
        <begin position="353"/>
        <end position="366"/>
    </location>
</feature>
<accession>A0A448YYC6</accession>
<dbReference type="EMBL" id="CAACVS010000037">
    <property type="protein sequence ID" value="VEU34755.1"/>
    <property type="molecule type" value="Genomic_DNA"/>
</dbReference>
<feature type="region of interest" description="Disordered" evidence="1">
    <location>
        <begin position="1"/>
        <end position="20"/>
    </location>
</feature>
<organism evidence="2 3">
    <name type="scientific">Pseudo-nitzschia multistriata</name>
    <dbReference type="NCBI Taxonomy" id="183589"/>
    <lineage>
        <taxon>Eukaryota</taxon>
        <taxon>Sar</taxon>
        <taxon>Stramenopiles</taxon>
        <taxon>Ochrophyta</taxon>
        <taxon>Bacillariophyta</taxon>
        <taxon>Bacillariophyceae</taxon>
        <taxon>Bacillariophycidae</taxon>
        <taxon>Bacillariales</taxon>
        <taxon>Bacillariaceae</taxon>
        <taxon>Pseudo-nitzschia</taxon>
    </lineage>
</organism>
<gene>
    <name evidence="2" type="ORF">PSNMU_V1.4_AUG-EV-PASAV3_0014850</name>
</gene>
<feature type="region of interest" description="Disordered" evidence="1">
    <location>
        <begin position="300"/>
        <end position="441"/>
    </location>
</feature>
<feature type="compositionally biased region" description="Low complexity" evidence="1">
    <location>
        <begin position="340"/>
        <end position="352"/>
    </location>
</feature>
<sequence length="663" mass="72457">MRNSRSSTTTSASSSSSSRALSLCPRAKGLSPAFSSPSFSRRRALNEADAPNQIEVIDEYPLSKYLAMAERLFACFQQSFEHLNLDEAFVYGMRFAQLGLVELPRHGEWRAGGEREERLGSLVEKALSRLEIIKRRMDEEELTKLRVGMVARAEEEARAREREQERERARARERPQSTPRVPTERKEERGGIGHRPRPPHEHETKSAGSKLRKFFRLPKKSGGVSAPPPAPQTVLPSLGAIQRSRARHEWFTGPNDNDNYHNHPVVVATDPSPSGLYTTRYAIEEYPLVEQVTLRLHPTRTPSLLNLERGTGPKSHEQRVASKGERGETTAGCGDPSVPPLISLPSPSLVSSPLPPPLLPTPPAPLPHTEDESILSETKDPPPCRIADRDRADAAASNAIESCEATERQSCVPASSGEPRHAGSSTLVPQASVPSPVRKTTKERMLEEITARLKLTHGEDVVNNYARLVEETEERVTYSAGTGCHRPVLWPGRGCGPKATEAFAKRRAEETTTLGARTRSSTSTSSFDAFDAFLARRAAAEEDDGDDEEGSYMEVTVVEEADEEKSYFEYVIEEDCGGGEGYPDRSFPRERAQSTTTKAGGTGSPSGGSPTCVASEVLVPPCTSVIPDLGSLCDTFDPPGGVSVVYLLPFGENDDATCLTMDE</sequence>
<feature type="compositionally biased region" description="Basic and acidic residues" evidence="1">
    <location>
        <begin position="582"/>
        <end position="592"/>
    </location>
</feature>
<evidence type="ECO:0000256" key="1">
    <source>
        <dbReference type="SAM" id="MobiDB-lite"/>
    </source>
</evidence>
<protein>
    <recommendedName>
        <fullName evidence="4">USP8 dimerisation domain-containing protein</fullName>
    </recommendedName>
</protein>
<feature type="region of interest" description="Disordered" evidence="1">
    <location>
        <begin position="152"/>
        <end position="209"/>
    </location>
</feature>
<feature type="compositionally biased region" description="Basic and acidic residues" evidence="1">
    <location>
        <begin position="152"/>
        <end position="175"/>
    </location>
</feature>
<feature type="compositionally biased region" description="Polar residues" evidence="1">
    <location>
        <begin position="423"/>
        <end position="433"/>
    </location>
</feature>
<feature type="compositionally biased region" description="Basic and acidic residues" evidence="1">
    <location>
        <begin position="377"/>
        <end position="393"/>
    </location>
</feature>
<name>A0A448YYC6_9STRA</name>
<keyword evidence="3" id="KW-1185">Reference proteome</keyword>
<dbReference type="OrthoDB" id="10665948at2759"/>
<dbReference type="AlphaFoldDB" id="A0A448YYC6"/>
<dbReference type="Gene3D" id="1.20.58.80">
    <property type="entry name" value="Phosphotransferase system, lactose/cellobiose-type IIA subunit"/>
    <property type="match status" value="1"/>
</dbReference>
<reference evidence="2 3" key="1">
    <citation type="submission" date="2019-01" db="EMBL/GenBank/DDBJ databases">
        <authorList>
            <person name="Ferrante I. M."/>
        </authorList>
    </citation>
    <scope>NUCLEOTIDE SEQUENCE [LARGE SCALE GENOMIC DNA]</scope>
    <source>
        <strain evidence="2 3">B856</strain>
    </source>
</reference>
<evidence type="ECO:0008006" key="4">
    <source>
        <dbReference type="Google" id="ProtNLM"/>
    </source>
</evidence>
<evidence type="ECO:0000313" key="3">
    <source>
        <dbReference type="Proteomes" id="UP000291116"/>
    </source>
</evidence>
<feature type="compositionally biased region" description="Basic and acidic residues" evidence="1">
    <location>
        <begin position="314"/>
        <end position="328"/>
    </location>
</feature>